<evidence type="ECO:0000313" key="3">
    <source>
        <dbReference type="Proteomes" id="UP000291591"/>
    </source>
</evidence>
<name>A0A4Q7UUP8_PSEST</name>
<feature type="compositionally biased region" description="Basic and acidic residues" evidence="1">
    <location>
        <begin position="288"/>
        <end position="299"/>
    </location>
</feature>
<protein>
    <submittedName>
        <fullName evidence="2">Uncharacterized protein</fullName>
    </submittedName>
</protein>
<feature type="compositionally biased region" description="Low complexity" evidence="1">
    <location>
        <begin position="96"/>
        <end position="109"/>
    </location>
</feature>
<keyword evidence="3" id="KW-1185">Reference proteome</keyword>
<comment type="caution">
    <text evidence="2">The sequence shown here is derived from an EMBL/GenBank/DDBJ whole genome shotgun (WGS) entry which is preliminary data.</text>
</comment>
<accession>A0A4Q7UUP8</accession>
<organism evidence="2 3">
    <name type="scientific">Pseudonocardia sediminis</name>
    <dbReference type="NCBI Taxonomy" id="1397368"/>
    <lineage>
        <taxon>Bacteria</taxon>
        <taxon>Bacillati</taxon>
        <taxon>Actinomycetota</taxon>
        <taxon>Actinomycetes</taxon>
        <taxon>Pseudonocardiales</taxon>
        <taxon>Pseudonocardiaceae</taxon>
        <taxon>Pseudonocardia</taxon>
    </lineage>
</organism>
<feature type="region of interest" description="Disordered" evidence="1">
    <location>
        <begin position="229"/>
        <end position="258"/>
    </location>
</feature>
<feature type="region of interest" description="Disordered" evidence="1">
    <location>
        <begin position="86"/>
        <end position="148"/>
    </location>
</feature>
<dbReference type="AlphaFoldDB" id="A0A4Q7UUP8"/>
<evidence type="ECO:0000256" key="1">
    <source>
        <dbReference type="SAM" id="MobiDB-lite"/>
    </source>
</evidence>
<dbReference type="Proteomes" id="UP000291591">
    <property type="component" value="Unassembled WGS sequence"/>
</dbReference>
<feature type="region of interest" description="Disordered" evidence="1">
    <location>
        <begin position="288"/>
        <end position="316"/>
    </location>
</feature>
<proteinExistence type="predicted"/>
<evidence type="ECO:0000313" key="2">
    <source>
        <dbReference type="EMBL" id="RZT83763.1"/>
    </source>
</evidence>
<gene>
    <name evidence="2" type="ORF">EV383_0581</name>
</gene>
<sequence>MWTPRRPDPVADETADADPVTDPFGFPPVPPVVGPVSEPSPPSSWAGWGPPSSPDTSAAPSPDLRGDVAAGWGASIQATGWAAWSAPVTEAPASRPATTPGADGHGPAAAAPPVPVTTSPCAETATPTSDPVPAAVPTTAAATPAPDPAEAAALAAAFAADYLSWDEDDPERRGRALATHLPGPRADRALLGWSGQGRQRTEMVLPGRVTPDGDGRVVVDVRVRVTPYRRVDQRGPGRPETDPDELLGEPAAAPPATARGWRGLASRWVRLGVAVVLDGDELVVDAGEAHPADADRQQDDGAPSPLSIAALRGGAR</sequence>
<feature type="compositionally biased region" description="Basic and acidic residues" evidence="1">
    <location>
        <begin position="229"/>
        <end position="241"/>
    </location>
</feature>
<feature type="compositionally biased region" description="Low complexity" evidence="1">
    <location>
        <begin position="43"/>
        <end position="63"/>
    </location>
</feature>
<dbReference type="EMBL" id="SHKL01000001">
    <property type="protein sequence ID" value="RZT83763.1"/>
    <property type="molecule type" value="Genomic_DNA"/>
</dbReference>
<reference evidence="2 3" key="1">
    <citation type="submission" date="2019-02" db="EMBL/GenBank/DDBJ databases">
        <title>Sequencing the genomes of 1000 actinobacteria strains.</title>
        <authorList>
            <person name="Klenk H.-P."/>
        </authorList>
    </citation>
    <scope>NUCLEOTIDE SEQUENCE [LARGE SCALE GENOMIC DNA]</scope>
    <source>
        <strain evidence="2 3">DSM 45779</strain>
    </source>
</reference>
<dbReference type="PRINTS" id="PR01217">
    <property type="entry name" value="PRICHEXTENSN"/>
</dbReference>
<feature type="compositionally biased region" description="Pro residues" evidence="1">
    <location>
        <begin position="25"/>
        <end position="42"/>
    </location>
</feature>
<feature type="region of interest" description="Disordered" evidence="1">
    <location>
        <begin position="171"/>
        <end position="190"/>
    </location>
</feature>
<feature type="compositionally biased region" description="Low complexity" evidence="1">
    <location>
        <begin position="116"/>
        <end position="148"/>
    </location>
</feature>
<feature type="region of interest" description="Disordered" evidence="1">
    <location>
        <begin position="1"/>
        <end position="71"/>
    </location>
</feature>